<dbReference type="EMBL" id="CM035406">
    <property type="protein sequence ID" value="KAH7447657.1"/>
    <property type="molecule type" value="Genomic_DNA"/>
</dbReference>
<feature type="region of interest" description="Disordered" evidence="1">
    <location>
        <begin position="1"/>
        <end position="24"/>
    </location>
</feature>
<dbReference type="AlphaFoldDB" id="A0A8T2VGM3"/>
<organism evidence="2 3">
    <name type="scientific">Ceratopteris richardii</name>
    <name type="common">Triangle waterfern</name>
    <dbReference type="NCBI Taxonomy" id="49495"/>
    <lineage>
        <taxon>Eukaryota</taxon>
        <taxon>Viridiplantae</taxon>
        <taxon>Streptophyta</taxon>
        <taxon>Embryophyta</taxon>
        <taxon>Tracheophyta</taxon>
        <taxon>Polypodiopsida</taxon>
        <taxon>Polypodiidae</taxon>
        <taxon>Polypodiales</taxon>
        <taxon>Pteridineae</taxon>
        <taxon>Pteridaceae</taxon>
        <taxon>Parkerioideae</taxon>
        <taxon>Ceratopteris</taxon>
    </lineage>
</organism>
<gene>
    <name evidence="2" type="ORF">KP509_01G115500</name>
</gene>
<proteinExistence type="predicted"/>
<protein>
    <recommendedName>
        <fullName evidence="4">ACT domain-containing protein</fullName>
    </recommendedName>
</protein>
<accession>A0A8T2VGM3</accession>
<comment type="caution">
    <text evidence="2">The sequence shown here is derived from an EMBL/GenBank/DDBJ whole genome shotgun (WGS) entry which is preliminary data.</text>
</comment>
<keyword evidence="3" id="KW-1185">Reference proteome</keyword>
<sequence>MAPSARTCYQNTGAIANGRDPRRPPPFVEVTSMGSNTWRVKVTCEKGPRTLDRLVARIEEAGLLLLHVDISVHEPLLNLHSVASLQTEDEHSMALDPSSLRESLLQIINEELHS</sequence>
<reference evidence="2" key="1">
    <citation type="submission" date="2021-08" db="EMBL/GenBank/DDBJ databases">
        <title>WGS assembly of Ceratopteris richardii.</title>
        <authorList>
            <person name="Marchant D.B."/>
            <person name="Chen G."/>
            <person name="Jenkins J."/>
            <person name="Shu S."/>
            <person name="Leebens-Mack J."/>
            <person name="Grimwood J."/>
            <person name="Schmutz J."/>
            <person name="Soltis P."/>
            <person name="Soltis D."/>
            <person name="Chen Z.-H."/>
        </authorList>
    </citation>
    <scope>NUCLEOTIDE SEQUENCE</scope>
    <source>
        <strain evidence="2">Whitten #5841</strain>
        <tissue evidence="2">Leaf</tissue>
    </source>
</reference>
<name>A0A8T2VGM3_CERRI</name>
<evidence type="ECO:0000313" key="2">
    <source>
        <dbReference type="EMBL" id="KAH7447657.1"/>
    </source>
</evidence>
<evidence type="ECO:0000256" key="1">
    <source>
        <dbReference type="SAM" id="MobiDB-lite"/>
    </source>
</evidence>
<evidence type="ECO:0008006" key="4">
    <source>
        <dbReference type="Google" id="ProtNLM"/>
    </source>
</evidence>
<dbReference type="Proteomes" id="UP000825935">
    <property type="component" value="Chromosome 1"/>
</dbReference>
<evidence type="ECO:0000313" key="3">
    <source>
        <dbReference type="Proteomes" id="UP000825935"/>
    </source>
</evidence>